<feature type="transmembrane region" description="Helical" evidence="6">
    <location>
        <begin position="214"/>
        <end position="235"/>
    </location>
</feature>
<reference evidence="7 8" key="1">
    <citation type="submission" date="2024-01" db="EMBL/GenBank/DDBJ databases">
        <authorList>
            <person name="Waweru B."/>
        </authorList>
    </citation>
    <scope>NUCLEOTIDE SEQUENCE [LARGE SCALE GENOMIC DNA]</scope>
</reference>
<dbReference type="GO" id="GO:0016020">
    <property type="term" value="C:membrane"/>
    <property type="evidence" value="ECO:0007669"/>
    <property type="project" value="UniProtKB-SubCell"/>
</dbReference>
<keyword evidence="3 6" id="KW-0812">Transmembrane</keyword>
<keyword evidence="8" id="KW-1185">Reference proteome</keyword>
<evidence type="ECO:0000313" key="8">
    <source>
        <dbReference type="Proteomes" id="UP001314170"/>
    </source>
</evidence>
<gene>
    <name evidence="7" type="ORF">DCAF_LOCUS10136</name>
</gene>
<keyword evidence="5 6" id="KW-0472">Membrane</keyword>
<keyword evidence="4 6" id="KW-1133">Transmembrane helix</keyword>
<dbReference type="InterPro" id="IPR005016">
    <property type="entry name" value="TDE1/TMS"/>
</dbReference>
<dbReference type="Pfam" id="PF03348">
    <property type="entry name" value="Serinc"/>
    <property type="match status" value="2"/>
</dbReference>
<feature type="transmembrane region" description="Helical" evidence="6">
    <location>
        <begin position="185"/>
        <end position="207"/>
    </location>
</feature>
<sequence>MESGAGITNQRHAVVLKDSSWFGQFRNGFNPWMARYVYGLIFLFANLLAWAARDYGRGASKTMERLKVCAGKSDCSGAEGVLRVSLGCFIFYMIMFLSTVGTSKLHDCRDAWHSGWWTAKIILWIASTIITFLVPSAFIQIYGEIAHFGAGVFLLIQLISVISFIRWLNDCCQSEKNAERCHIHAMLIATTSYVVCIVGVILMYIWYAPEPSCLLNIFFITWTLVLLQLMTSASLHPNVNAGFLTPGLMGLYVVFLCWCAIRSEPAGESCNRKAEASRRTDWLTIISFIVALLAIVIATFSTGIDSKCFQFRKGDTQAEDDVPYGYGFFHFVFATGAMYFAMLLIGWNTHHIIEKWTIDVGWTSAWVRVVNEWLAVCVYLWMLGAPILLKIKQAAEPV</sequence>
<feature type="transmembrane region" description="Helical" evidence="6">
    <location>
        <begin position="324"/>
        <end position="348"/>
    </location>
</feature>
<feature type="transmembrane region" description="Helical" evidence="6">
    <location>
        <begin position="241"/>
        <end position="261"/>
    </location>
</feature>
<evidence type="ECO:0000256" key="6">
    <source>
        <dbReference type="SAM" id="Phobius"/>
    </source>
</evidence>
<organism evidence="7 8">
    <name type="scientific">Dovyalis caffra</name>
    <dbReference type="NCBI Taxonomy" id="77055"/>
    <lineage>
        <taxon>Eukaryota</taxon>
        <taxon>Viridiplantae</taxon>
        <taxon>Streptophyta</taxon>
        <taxon>Embryophyta</taxon>
        <taxon>Tracheophyta</taxon>
        <taxon>Spermatophyta</taxon>
        <taxon>Magnoliopsida</taxon>
        <taxon>eudicotyledons</taxon>
        <taxon>Gunneridae</taxon>
        <taxon>Pentapetalae</taxon>
        <taxon>rosids</taxon>
        <taxon>fabids</taxon>
        <taxon>Malpighiales</taxon>
        <taxon>Salicaceae</taxon>
        <taxon>Flacourtieae</taxon>
        <taxon>Dovyalis</taxon>
    </lineage>
</organism>
<dbReference type="PANTHER" id="PTHR10383">
    <property type="entry name" value="SERINE INCORPORATOR"/>
    <property type="match status" value="1"/>
</dbReference>
<dbReference type="Proteomes" id="UP001314170">
    <property type="component" value="Unassembled WGS sequence"/>
</dbReference>
<proteinExistence type="inferred from homology"/>
<dbReference type="PANTHER" id="PTHR10383:SF63">
    <property type="entry name" value="OS01G0179800 PROTEIN"/>
    <property type="match status" value="1"/>
</dbReference>
<comment type="subcellular location">
    <subcellularLocation>
        <location evidence="1">Membrane</location>
        <topology evidence="1">Multi-pass membrane protein</topology>
    </subcellularLocation>
</comment>
<feature type="transmembrane region" description="Helical" evidence="6">
    <location>
        <begin position="81"/>
        <end position="101"/>
    </location>
</feature>
<feature type="transmembrane region" description="Helical" evidence="6">
    <location>
        <begin position="369"/>
        <end position="389"/>
    </location>
</feature>
<accession>A0AAV1RHR0</accession>
<evidence type="ECO:0000256" key="1">
    <source>
        <dbReference type="ARBA" id="ARBA00004141"/>
    </source>
</evidence>
<evidence type="ECO:0000256" key="3">
    <source>
        <dbReference type="ARBA" id="ARBA00022692"/>
    </source>
</evidence>
<evidence type="ECO:0000313" key="7">
    <source>
        <dbReference type="EMBL" id="CAK7334910.1"/>
    </source>
</evidence>
<evidence type="ECO:0000256" key="5">
    <source>
        <dbReference type="ARBA" id="ARBA00023136"/>
    </source>
</evidence>
<comment type="similarity">
    <text evidence="2">Belongs to the TDE1 family.</text>
</comment>
<evidence type="ECO:0000256" key="2">
    <source>
        <dbReference type="ARBA" id="ARBA00006665"/>
    </source>
</evidence>
<comment type="caution">
    <text evidence="7">The sequence shown here is derived from an EMBL/GenBank/DDBJ whole genome shotgun (WGS) entry which is preliminary data.</text>
</comment>
<dbReference type="EMBL" id="CAWUPB010000956">
    <property type="protein sequence ID" value="CAK7334910.1"/>
    <property type="molecule type" value="Genomic_DNA"/>
</dbReference>
<feature type="transmembrane region" description="Helical" evidence="6">
    <location>
        <begin position="145"/>
        <end position="165"/>
    </location>
</feature>
<feature type="transmembrane region" description="Helical" evidence="6">
    <location>
        <begin position="33"/>
        <end position="52"/>
    </location>
</feature>
<name>A0AAV1RHR0_9ROSI</name>
<evidence type="ECO:0000256" key="4">
    <source>
        <dbReference type="ARBA" id="ARBA00022989"/>
    </source>
</evidence>
<dbReference type="AlphaFoldDB" id="A0AAV1RHR0"/>
<feature type="transmembrane region" description="Helical" evidence="6">
    <location>
        <begin position="121"/>
        <end position="138"/>
    </location>
</feature>
<protein>
    <recommendedName>
        <fullName evidence="9">Serine incorporator</fullName>
    </recommendedName>
</protein>
<feature type="transmembrane region" description="Helical" evidence="6">
    <location>
        <begin position="282"/>
        <end position="304"/>
    </location>
</feature>
<evidence type="ECO:0008006" key="9">
    <source>
        <dbReference type="Google" id="ProtNLM"/>
    </source>
</evidence>